<accession>A0A644UR13</accession>
<evidence type="ECO:0000256" key="1">
    <source>
        <dbReference type="SAM" id="Phobius"/>
    </source>
</evidence>
<protein>
    <submittedName>
        <fullName evidence="2">Uncharacterized protein</fullName>
    </submittedName>
</protein>
<organism evidence="2">
    <name type="scientific">bioreactor metagenome</name>
    <dbReference type="NCBI Taxonomy" id="1076179"/>
    <lineage>
        <taxon>unclassified sequences</taxon>
        <taxon>metagenomes</taxon>
        <taxon>ecological metagenomes</taxon>
    </lineage>
</organism>
<dbReference type="EMBL" id="VSSQ01000150">
    <property type="protein sequence ID" value="MPL81500.1"/>
    <property type="molecule type" value="Genomic_DNA"/>
</dbReference>
<comment type="caution">
    <text evidence="2">The sequence shown here is derived from an EMBL/GenBank/DDBJ whole genome shotgun (WGS) entry which is preliminary data.</text>
</comment>
<reference evidence="2" key="1">
    <citation type="submission" date="2019-08" db="EMBL/GenBank/DDBJ databases">
        <authorList>
            <person name="Kucharzyk K."/>
            <person name="Murdoch R.W."/>
            <person name="Higgins S."/>
            <person name="Loffler F."/>
        </authorList>
    </citation>
    <scope>NUCLEOTIDE SEQUENCE</scope>
</reference>
<sequence length="48" mass="5798">MKTFLVVTAVVLIAGFFLYYIIKEMIKTYKNRPYNPEEKQKLKQDDRL</sequence>
<keyword evidence="1" id="KW-0812">Transmembrane</keyword>
<evidence type="ECO:0000313" key="2">
    <source>
        <dbReference type="EMBL" id="MPL81500.1"/>
    </source>
</evidence>
<name>A0A644UR13_9ZZZZ</name>
<dbReference type="AlphaFoldDB" id="A0A644UR13"/>
<proteinExistence type="predicted"/>
<keyword evidence="1" id="KW-0472">Membrane</keyword>
<gene>
    <name evidence="2" type="ORF">SDC9_27420</name>
</gene>
<keyword evidence="1" id="KW-1133">Transmembrane helix</keyword>
<feature type="transmembrane region" description="Helical" evidence="1">
    <location>
        <begin position="6"/>
        <end position="22"/>
    </location>
</feature>